<sequence length="562" mass="58409">MKLNKLSALMAMALSTSVLVGCNFHDKPDLPFLPEIPEVPEVPEIGELEPDVVVTDIASLQSALTIAVDENGDGKVVVGLDPKTGPYTNLGDLGIPAGVYLIGDDGTSTLNNMIEPAVIAGGDACILITNNNVTVSNITFEGVNGACVDDGDKAVGSRDTALFILGAGSKTEFASGVRPGDTKPSGITLSDITIDGAGRAASTEAAAHDIIVRGQANILNNAFVNKPVEVGTFINVRNDSNAHVDTVISGNYFYNLNDGAAFVQDEIDGTTDAGSNFNSVDIYAIQVGTSSSKQNNVTNTQITDNLFEATAGPRRLLRVRASGNTISGNTFLNTYGWVSIEGGESNVFDSNAVLTRGVASAYQGKYETQLRFIGKGDQVTNNYFYRTVANATGNEAGAISIWEAQLEEAGDTTLRAPATVANNTVVNSKQAFLIGKGDASCQTDIDLAQSVIHFKDNLVANGVKGSTSGNNAYRDDCFLNAASTWEGDVYAVAGLSANGRIDAAGATDAQIIADADVEKASADYEYFEAMAGGNVEGKGAMGLTILTSADVGPQSGSTDTAE</sequence>
<proteinExistence type="predicted"/>
<feature type="chain" id="PRO_5043047910" description="Poly(Beta-D-mannuronate) lyase" evidence="1">
    <location>
        <begin position="21"/>
        <end position="562"/>
    </location>
</feature>
<dbReference type="KEGG" id="vbr:A6E01_20215"/>
<keyword evidence="2" id="KW-0614">Plasmid</keyword>
<dbReference type="RefSeq" id="WP_065211298.1">
    <property type="nucleotide sequence ID" value="NZ_CP016179.1"/>
</dbReference>
<evidence type="ECO:0000313" key="3">
    <source>
        <dbReference type="Proteomes" id="UP000092018"/>
    </source>
</evidence>
<geneLocation type="plasmid" evidence="2 3">
    <name>unnamed1</name>
</geneLocation>
<gene>
    <name evidence="2" type="ORF">A6E01_20215</name>
</gene>
<protein>
    <recommendedName>
        <fullName evidence="4">Poly(Beta-D-mannuronate) lyase</fullName>
    </recommendedName>
</protein>
<name>A0AAN1CUX6_9VIBR</name>
<keyword evidence="1" id="KW-0732">Signal</keyword>
<dbReference type="Pfam" id="PF14592">
    <property type="entry name" value="Chondroitinas_B"/>
    <property type="match status" value="1"/>
</dbReference>
<dbReference type="InterPro" id="IPR039513">
    <property type="entry name" value="PL-6"/>
</dbReference>
<dbReference type="InterPro" id="IPR011050">
    <property type="entry name" value="Pectin_lyase_fold/virulence"/>
</dbReference>
<organism evidence="2 3">
    <name type="scientific">Vibrio breoganii</name>
    <dbReference type="NCBI Taxonomy" id="553239"/>
    <lineage>
        <taxon>Bacteria</taxon>
        <taxon>Pseudomonadati</taxon>
        <taxon>Pseudomonadota</taxon>
        <taxon>Gammaproteobacteria</taxon>
        <taxon>Vibrionales</taxon>
        <taxon>Vibrionaceae</taxon>
        <taxon>Vibrio</taxon>
    </lineage>
</organism>
<reference evidence="2 3" key="1">
    <citation type="submission" date="2016-06" db="EMBL/GenBank/DDBJ databases">
        <title>Adaptive Radiation by Waves of Gene Transfer Leads to Fine-Scale Resource Partitioning in Marine Microbes.</title>
        <authorList>
            <person name="Hehemann J.-H."/>
            <person name="Arevalo P."/>
            <person name="Datta M.S."/>
            <person name="Yu X."/>
            <person name="Corzett C."/>
            <person name="Henschel A."/>
            <person name="Preheim S.P."/>
            <person name="Timberlake S."/>
            <person name="Alm E.J."/>
            <person name="Polz M.F."/>
        </authorList>
    </citation>
    <scope>NUCLEOTIDE SEQUENCE [LARGE SCALE GENOMIC DNA]</scope>
    <source>
        <strain evidence="2 3">FF50</strain>
        <plasmid evidence="2 3">unnamed1</plasmid>
    </source>
</reference>
<dbReference type="SUPFAM" id="SSF51126">
    <property type="entry name" value="Pectin lyase-like"/>
    <property type="match status" value="1"/>
</dbReference>
<dbReference type="PROSITE" id="PS51257">
    <property type="entry name" value="PROKAR_LIPOPROTEIN"/>
    <property type="match status" value="1"/>
</dbReference>
<dbReference type="InterPro" id="IPR006626">
    <property type="entry name" value="PbH1"/>
</dbReference>
<dbReference type="AlphaFoldDB" id="A0AAN1CUX6"/>
<dbReference type="SMART" id="SM00710">
    <property type="entry name" value="PbH1"/>
    <property type="match status" value="6"/>
</dbReference>
<dbReference type="EMBL" id="CP016179">
    <property type="protein sequence ID" value="ANO35539.1"/>
    <property type="molecule type" value="Genomic_DNA"/>
</dbReference>
<evidence type="ECO:0000313" key="2">
    <source>
        <dbReference type="EMBL" id="ANO35539.1"/>
    </source>
</evidence>
<evidence type="ECO:0000256" key="1">
    <source>
        <dbReference type="SAM" id="SignalP"/>
    </source>
</evidence>
<accession>A0AAN1CUX6</accession>
<dbReference type="InterPro" id="IPR012334">
    <property type="entry name" value="Pectin_lyas_fold"/>
</dbReference>
<evidence type="ECO:0008006" key="4">
    <source>
        <dbReference type="Google" id="ProtNLM"/>
    </source>
</evidence>
<dbReference type="Gene3D" id="2.160.20.10">
    <property type="entry name" value="Single-stranded right-handed beta-helix, Pectin lyase-like"/>
    <property type="match status" value="1"/>
</dbReference>
<feature type="signal peptide" evidence="1">
    <location>
        <begin position="1"/>
        <end position="20"/>
    </location>
</feature>
<dbReference type="Proteomes" id="UP000092018">
    <property type="component" value="Plasmid unnamed1"/>
</dbReference>